<protein>
    <submittedName>
        <fullName evidence="2">Uncharacterized protein</fullName>
    </submittedName>
</protein>
<organism evidence="2 3">
    <name type="scientific">Aphidius gifuensis</name>
    <name type="common">Parasitoid wasp</name>
    <dbReference type="NCBI Taxonomy" id="684658"/>
    <lineage>
        <taxon>Eukaryota</taxon>
        <taxon>Metazoa</taxon>
        <taxon>Ecdysozoa</taxon>
        <taxon>Arthropoda</taxon>
        <taxon>Hexapoda</taxon>
        <taxon>Insecta</taxon>
        <taxon>Pterygota</taxon>
        <taxon>Neoptera</taxon>
        <taxon>Endopterygota</taxon>
        <taxon>Hymenoptera</taxon>
        <taxon>Apocrita</taxon>
        <taxon>Ichneumonoidea</taxon>
        <taxon>Braconidae</taxon>
        <taxon>Aphidiinae</taxon>
        <taxon>Aphidius</taxon>
    </lineage>
</organism>
<feature type="region of interest" description="Disordered" evidence="1">
    <location>
        <begin position="1"/>
        <end position="82"/>
    </location>
</feature>
<accession>A0A834Y5B6</accession>
<dbReference type="Proteomes" id="UP000639338">
    <property type="component" value="Unassembled WGS sequence"/>
</dbReference>
<dbReference type="PANTHER" id="PTHR16524">
    <property type="entry name" value="CELL DEATH REGULATOR AVEN"/>
    <property type="match status" value="1"/>
</dbReference>
<gene>
    <name evidence="2" type="ORF">HCN44_002427</name>
</gene>
<name>A0A834Y5B6_APHGI</name>
<evidence type="ECO:0000313" key="2">
    <source>
        <dbReference type="EMBL" id="KAF7996781.1"/>
    </source>
</evidence>
<feature type="compositionally biased region" description="Polar residues" evidence="1">
    <location>
        <begin position="1"/>
        <end position="11"/>
    </location>
</feature>
<evidence type="ECO:0000256" key="1">
    <source>
        <dbReference type="SAM" id="MobiDB-lite"/>
    </source>
</evidence>
<dbReference type="GO" id="GO:0010972">
    <property type="term" value="P:negative regulation of G2/M transition of mitotic cell cycle"/>
    <property type="evidence" value="ECO:0007669"/>
    <property type="project" value="TreeGrafter"/>
</dbReference>
<dbReference type="PANTHER" id="PTHR16524:SF2">
    <property type="entry name" value="CELL DEATH REGULATOR AVEN"/>
    <property type="match status" value="1"/>
</dbReference>
<sequence>MDSSIPSTKSSNRQKHLRSKHKKDYHSSKKHEGKIVDKKRQNLLNNDNEKKEVIVNKKNKDNIDEIADSSGDDTDDSIQSPSCYKNSMKEFSKKSLNQPESRFADIVDDPNDENTSKSFETLLTIPISTGHFVFKSEKNWTLDTSKYSHYFTADVKKLSTIISCLPFNKYINIDDKYFTKDQLSIFQSTAEHNRKDYEDELTNSNDLNENLQVPDIEEDLDFLLSLKEPVLKLPINIPTHQLKSSEESRSAISLQTGKSIDLEKWLDSVLAD</sequence>
<feature type="compositionally biased region" description="Basic and acidic residues" evidence="1">
    <location>
        <begin position="47"/>
        <end position="63"/>
    </location>
</feature>
<proteinExistence type="predicted"/>
<dbReference type="OrthoDB" id="6338233at2759"/>
<reference evidence="2 3" key="1">
    <citation type="submission" date="2020-08" db="EMBL/GenBank/DDBJ databases">
        <title>Aphidius gifuensis genome sequencing and assembly.</title>
        <authorList>
            <person name="Du Z."/>
        </authorList>
    </citation>
    <scope>NUCLEOTIDE SEQUENCE [LARGE SCALE GENOMIC DNA]</scope>
    <source>
        <strain evidence="2">YNYX2018</strain>
        <tissue evidence="2">Adults</tissue>
    </source>
</reference>
<evidence type="ECO:0000313" key="3">
    <source>
        <dbReference type="Proteomes" id="UP000639338"/>
    </source>
</evidence>
<feature type="compositionally biased region" description="Acidic residues" evidence="1">
    <location>
        <begin position="64"/>
        <end position="76"/>
    </location>
</feature>
<keyword evidence="3" id="KW-1185">Reference proteome</keyword>
<dbReference type="AlphaFoldDB" id="A0A834Y5B6"/>
<dbReference type="InterPro" id="IPR026187">
    <property type="entry name" value="Aven"/>
</dbReference>
<dbReference type="EMBL" id="JACMRX010000001">
    <property type="protein sequence ID" value="KAF7996781.1"/>
    <property type="molecule type" value="Genomic_DNA"/>
</dbReference>
<comment type="caution">
    <text evidence="2">The sequence shown here is derived from an EMBL/GenBank/DDBJ whole genome shotgun (WGS) entry which is preliminary data.</text>
</comment>
<feature type="compositionally biased region" description="Basic residues" evidence="1">
    <location>
        <begin position="12"/>
        <end position="32"/>
    </location>
</feature>